<comment type="caution">
    <text evidence="1">The sequence shown here is derived from an EMBL/GenBank/DDBJ whole genome shotgun (WGS) entry which is preliminary data.</text>
</comment>
<evidence type="ECO:0008006" key="3">
    <source>
        <dbReference type="Google" id="ProtNLM"/>
    </source>
</evidence>
<dbReference type="EMBL" id="CALBWS010000034">
    <property type="protein sequence ID" value="CAH2716873.1"/>
    <property type="molecule type" value="Genomic_DNA"/>
</dbReference>
<organism evidence="1 2">
    <name type="scientific">Neobacillus rhizosphaerae</name>
    <dbReference type="NCBI Taxonomy" id="2880965"/>
    <lineage>
        <taxon>Bacteria</taxon>
        <taxon>Bacillati</taxon>
        <taxon>Bacillota</taxon>
        <taxon>Bacilli</taxon>
        <taxon>Bacillales</taxon>
        <taxon>Bacillaceae</taxon>
        <taxon>Neobacillus</taxon>
    </lineage>
</organism>
<name>A0ABN8KX09_9BACI</name>
<reference evidence="1" key="1">
    <citation type="submission" date="2022-04" db="EMBL/GenBank/DDBJ databases">
        <authorList>
            <person name="Criscuolo A."/>
        </authorList>
    </citation>
    <scope>NUCLEOTIDE SEQUENCE</scope>
    <source>
        <strain evidence="1">CIP111895</strain>
    </source>
</reference>
<accession>A0ABN8KX09</accession>
<keyword evidence="2" id="KW-1185">Reference proteome</keyword>
<evidence type="ECO:0000313" key="1">
    <source>
        <dbReference type="EMBL" id="CAH2716873.1"/>
    </source>
</evidence>
<gene>
    <name evidence="1" type="ORF">BACCIP111895_04061</name>
</gene>
<dbReference type="Proteomes" id="UP000838308">
    <property type="component" value="Unassembled WGS sequence"/>
</dbReference>
<evidence type="ECO:0000313" key="2">
    <source>
        <dbReference type="Proteomes" id="UP000838308"/>
    </source>
</evidence>
<protein>
    <recommendedName>
        <fullName evidence="3">Transposase zinc-ribbon domain-containing protein</fullName>
    </recommendedName>
</protein>
<proteinExistence type="predicted"/>
<sequence length="127" mass="14688">MNMKELTPPQRLFLTEILKRRLTKDIRSGVCCPNEHCLHIPMNYKRGKWTCSACNTTSKDAYKETLSDYFHLCGPTITNFQFRSFLHLPNNDTTQKILLRLNLPATGKTKNRLYHLCPEKVTACVLS</sequence>